<reference evidence="2" key="1">
    <citation type="submission" date="2010-01" db="EMBL/GenBank/DDBJ databases">
        <title>Genome fragments of uncultured bacteria from the North Pacific subtropical Gyre.</title>
        <authorList>
            <person name="Pham V.D."/>
            <person name="Delong E.F."/>
        </authorList>
    </citation>
    <scope>NUCLEOTIDE SEQUENCE</scope>
</reference>
<evidence type="ECO:0000313" key="2">
    <source>
        <dbReference type="EMBL" id="ADI21419.1"/>
    </source>
</evidence>
<dbReference type="Pfam" id="PF00135">
    <property type="entry name" value="COesterase"/>
    <property type="match status" value="1"/>
</dbReference>
<dbReference type="InterPro" id="IPR002018">
    <property type="entry name" value="CarbesteraseB"/>
</dbReference>
<accession>E7C1U5</accession>
<dbReference type="EMBL" id="GU567954">
    <property type="protein sequence ID" value="ADI21419.1"/>
    <property type="molecule type" value="Genomic_DNA"/>
</dbReference>
<evidence type="ECO:0000259" key="1">
    <source>
        <dbReference type="Pfam" id="PF00135"/>
    </source>
</evidence>
<organism evidence="2">
    <name type="scientific">uncultured gamma proteobacterium HF0010_26J14</name>
    <dbReference type="NCBI Taxonomy" id="723564"/>
    <lineage>
        <taxon>Bacteria</taxon>
        <taxon>Pseudomonadati</taxon>
        <taxon>Pseudomonadota</taxon>
        <taxon>Gammaproteobacteria</taxon>
        <taxon>environmental samples</taxon>
    </lineage>
</organism>
<dbReference type="AlphaFoldDB" id="E7C1U5"/>
<dbReference type="InterPro" id="IPR029058">
    <property type="entry name" value="AB_hydrolase_fold"/>
</dbReference>
<dbReference type="Gene3D" id="3.40.50.1820">
    <property type="entry name" value="alpha/beta hydrolase"/>
    <property type="match status" value="1"/>
</dbReference>
<sequence length="405" mass="46147">MEITVLHDCISALRFIKGNIKSFGGNPENIMIHGFNTGASIVYALLGSPFGKGLFNKAISINGAPRLNSTVREAEVFWHKDVVQNTKCGNNENATSKSIAKCLRELSTKELLNSMPSLLTRKNDKYSIDNIFHKHTQQPPLLLIDNYLLLSDYQTSFSNKRNTITSNYVPFILGYQTDMEVVNTSSVVDENFSAMQTDSFSKYLKKLTAKFGKQFSNEFADYYLSRSKLFNDLGNIIDSSNDNNAFDYIINDDSNLMKDNYDDVDDGEDMDDSSIKNILFLKNDELLNKIILDLKLVCPNILLARSLSLGWNAPFYMIQSSSTEKDKFRKIVHKFAMSKDGTEFSDELISFRNSNRMQHYYFDSYYINNLVSTTGSFVTTYQNYQKNICNLFQTQNLFATHGLSE</sequence>
<proteinExistence type="predicted"/>
<dbReference type="SUPFAM" id="SSF53474">
    <property type="entry name" value="alpha/beta-Hydrolases"/>
    <property type="match status" value="1"/>
</dbReference>
<feature type="domain" description="Carboxylesterase type B" evidence="1">
    <location>
        <begin position="6"/>
        <end position="224"/>
    </location>
</feature>
<dbReference type="PANTHER" id="PTHR11559">
    <property type="entry name" value="CARBOXYLESTERASE"/>
    <property type="match status" value="1"/>
</dbReference>
<protein>
    <submittedName>
        <fullName evidence="2">Carboxylesterase type B</fullName>
    </submittedName>
</protein>
<name>E7C1U5_9GAMM</name>
<dbReference type="InterPro" id="IPR050309">
    <property type="entry name" value="Type-B_Carboxylest/Lipase"/>
</dbReference>